<name>A0AAJ0DSD3_9PEZI</name>
<evidence type="ECO:0000313" key="1">
    <source>
        <dbReference type="EMBL" id="KAK3055736.1"/>
    </source>
</evidence>
<gene>
    <name evidence="1" type="ORF">LTR09_003657</name>
</gene>
<keyword evidence="2" id="KW-1185">Reference proteome</keyword>
<sequence>MSNAVPPELLEHILSFLLYGLLPVTDREDPRSVRTHGNAAVLLHLLRCSNVSRSWNECILGSKKLQRALYLLPDLQTTRVWAISTSTTVTRQLYSYYTAPCLRAPQLNPIIQSTFSTYHFRFWHLSYDSTGNKHVAYLIITRRDLPAIELRSRSRQGRSISRMLLSQPPPTALEATIWEERDETKDYVGRTSALADPSIVSETGVTIGLVHERVAKMFDEHQDVAAIKLTTV</sequence>
<dbReference type="Proteomes" id="UP001271007">
    <property type="component" value="Unassembled WGS sequence"/>
</dbReference>
<accession>A0AAJ0DSD3</accession>
<dbReference type="AlphaFoldDB" id="A0AAJ0DSD3"/>
<evidence type="ECO:0000313" key="2">
    <source>
        <dbReference type="Proteomes" id="UP001271007"/>
    </source>
</evidence>
<protein>
    <recommendedName>
        <fullName evidence="3">F-box domain-containing protein</fullName>
    </recommendedName>
</protein>
<dbReference type="Gene3D" id="1.20.1280.50">
    <property type="match status" value="1"/>
</dbReference>
<comment type="caution">
    <text evidence="1">The sequence shown here is derived from an EMBL/GenBank/DDBJ whole genome shotgun (WGS) entry which is preliminary data.</text>
</comment>
<organism evidence="1 2">
    <name type="scientific">Extremus antarcticus</name>
    <dbReference type="NCBI Taxonomy" id="702011"/>
    <lineage>
        <taxon>Eukaryota</taxon>
        <taxon>Fungi</taxon>
        <taxon>Dikarya</taxon>
        <taxon>Ascomycota</taxon>
        <taxon>Pezizomycotina</taxon>
        <taxon>Dothideomycetes</taxon>
        <taxon>Dothideomycetidae</taxon>
        <taxon>Mycosphaerellales</taxon>
        <taxon>Extremaceae</taxon>
        <taxon>Extremus</taxon>
    </lineage>
</organism>
<proteinExistence type="predicted"/>
<reference evidence="1" key="1">
    <citation type="submission" date="2023-04" db="EMBL/GenBank/DDBJ databases">
        <title>Black Yeasts Isolated from many extreme environments.</title>
        <authorList>
            <person name="Coleine C."/>
            <person name="Stajich J.E."/>
            <person name="Selbmann L."/>
        </authorList>
    </citation>
    <scope>NUCLEOTIDE SEQUENCE</scope>
    <source>
        <strain evidence="1">CCFEE 5312</strain>
    </source>
</reference>
<dbReference type="EMBL" id="JAWDJX010000008">
    <property type="protein sequence ID" value="KAK3055736.1"/>
    <property type="molecule type" value="Genomic_DNA"/>
</dbReference>
<evidence type="ECO:0008006" key="3">
    <source>
        <dbReference type="Google" id="ProtNLM"/>
    </source>
</evidence>